<keyword evidence="4" id="KW-0067">ATP-binding</keyword>
<dbReference type="PANTHER" id="PTHR30621">
    <property type="entry name" value="GLUTAMINE SYNTHETASE ADENYLYLTRANSFERASE"/>
    <property type="match status" value="1"/>
</dbReference>
<dbReference type="Pfam" id="PF08335">
    <property type="entry name" value="GlnD_UR_UTase"/>
    <property type="match status" value="2"/>
</dbReference>
<dbReference type="EMBL" id="JALXSQ010000010">
    <property type="protein sequence ID" value="MCT2042468.1"/>
    <property type="molecule type" value="Genomic_DNA"/>
</dbReference>
<organism evidence="9 10">
    <name type="scientific">Pseudoclavibacter albus</name>
    <dbReference type="NCBI Taxonomy" id="272241"/>
    <lineage>
        <taxon>Bacteria</taxon>
        <taxon>Bacillati</taxon>
        <taxon>Actinomycetota</taxon>
        <taxon>Actinomycetes</taxon>
        <taxon>Micrococcales</taxon>
        <taxon>Microbacteriaceae</taxon>
        <taxon>Pseudoclavibacter</taxon>
    </lineage>
</organism>
<evidence type="ECO:0000259" key="7">
    <source>
        <dbReference type="Pfam" id="PF03710"/>
    </source>
</evidence>
<dbReference type="EC" id="2.7.7.42" evidence="9"/>
<evidence type="ECO:0000256" key="1">
    <source>
        <dbReference type="ARBA" id="ARBA00022679"/>
    </source>
</evidence>
<evidence type="ECO:0000259" key="8">
    <source>
        <dbReference type="Pfam" id="PF08335"/>
    </source>
</evidence>
<dbReference type="Gene3D" id="1.20.120.330">
    <property type="entry name" value="Nucleotidyltransferases domain 2"/>
    <property type="match status" value="2"/>
</dbReference>
<dbReference type="InterPro" id="IPR013546">
    <property type="entry name" value="PII_UdlTrfase/GS_AdlTrfase"/>
</dbReference>
<reference evidence="9 10" key="1">
    <citation type="submission" date="2022-04" db="EMBL/GenBank/DDBJ databases">
        <title>Human microbiome associated bacterial genomes.</title>
        <authorList>
            <person name="Sandstrom S."/>
            <person name="Salamzade R."/>
            <person name="Kalan L.R."/>
        </authorList>
    </citation>
    <scope>NUCLEOTIDE SEQUENCE [LARGE SCALE GENOMIC DNA]</scope>
    <source>
        <strain evidence="10">p3-SID1799</strain>
    </source>
</reference>
<keyword evidence="5" id="KW-0460">Magnesium</keyword>
<dbReference type="SUPFAM" id="SSF81301">
    <property type="entry name" value="Nucleotidyltransferase"/>
    <property type="match status" value="2"/>
</dbReference>
<evidence type="ECO:0000256" key="2">
    <source>
        <dbReference type="ARBA" id="ARBA00022695"/>
    </source>
</evidence>
<protein>
    <submittedName>
        <fullName evidence="9">Bifunctional [glutamine synthetase] adenylyltransferase/[glutamine synthetase]-adenylyl-L-tyrosine phosphorylase</fullName>
        <ecNumber evidence="9">2.7.7.42</ecNumber>
        <ecNumber evidence="9">2.7.7.89</ecNumber>
    </submittedName>
</protein>
<gene>
    <name evidence="9" type="ORF">M3D15_03835</name>
</gene>
<dbReference type="CDD" id="cd05401">
    <property type="entry name" value="NT_GlnE_GlnD_like"/>
    <property type="match status" value="2"/>
</dbReference>
<accession>A0ABT2HVX6</accession>
<dbReference type="EC" id="2.7.7.89" evidence="9"/>
<dbReference type="InterPro" id="IPR005190">
    <property type="entry name" value="GlnE_rpt_dom"/>
</dbReference>
<feature type="domain" description="PII-uridylyltransferase/Glutamine-synthetase adenylyltransferase" evidence="8">
    <location>
        <begin position="357"/>
        <end position="496"/>
    </location>
</feature>
<dbReference type="Pfam" id="PF03710">
    <property type="entry name" value="GlnE"/>
    <property type="match status" value="2"/>
</dbReference>
<proteinExistence type="predicted"/>
<keyword evidence="1 9" id="KW-0808">Transferase</keyword>
<evidence type="ECO:0000256" key="6">
    <source>
        <dbReference type="ARBA" id="ARBA00023268"/>
    </source>
</evidence>
<dbReference type="Proteomes" id="UP001525379">
    <property type="component" value="Unassembled WGS sequence"/>
</dbReference>
<dbReference type="RefSeq" id="WP_260103982.1">
    <property type="nucleotide sequence ID" value="NZ_JALXSQ010000010.1"/>
</dbReference>
<dbReference type="PANTHER" id="PTHR30621:SF0">
    <property type="entry name" value="BIFUNCTIONAL GLUTAMINE SYNTHETASE ADENYLYLTRANSFERASE_ADENYLYL-REMOVING ENZYME"/>
    <property type="match status" value="1"/>
</dbReference>
<evidence type="ECO:0000313" key="10">
    <source>
        <dbReference type="Proteomes" id="UP001525379"/>
    </source>
</evidence>
<evidence type="ECO:0000256" key="4">
    <source>
        <dbReference type="ARBA" id="ARBA00022840"/>
    </source>
</evidence>
<dbReference type="GO" id="GO:0008882">
    <property type="term" value="F:[glutamate-ammonia-ligase] adenylyltransferase activity"/>
    <property type="evidence" value="ECO:0007669"/>
    <property type="project" value="UniProtKB-EC"/>
</dbReference>
<evidence type="ECO:0000256" key="5">
    <source>
        <dbReference type="ARBA" id="ARBA00022842"/>
    </source>
</evidence>
<comment type="caution">
    <text evidence="9">The sequence shown here is derived from an EMBL/GenBank/DDBJ whole genome shotgun (WGS) entry which is preliminary data.</text>
</comment>
<dbReference type="InterPro" id="IPR023057">
    <property type="entry name" value="GlnE"/>
</dbReference>
<evidence type="ECO:0000256" key="3">
    <source>
        <dbReference type="ARBA" id="ARBA00022741"/>
    </source>
</evidence>
<keyword evidence="2 9" id="KW-0548">Nucleotidyltransferase</keyword>
<sequence length="1004" mass="112195">MTRRPGERGELIRHGFRSPSEADEALTRVETERGMSRERILAQISRAVADPDQAVQFLARAIDRAPELVASCEDDTLLETVLIVMGASSGLAEFLLRSPESLLAMHDGVAGFDHPGRIVDRITASVREETPGAASRILTGHEARTALRQAWRRELGRIVRTDLASEEPREIVDQVAALMSTLADAVLHAALTVAREELAQIKVGPGRVRDGELDALRFGILAMGKCGAQELNIVSDVDVMFVVDVVDGTEMETARAIDVGSKLATRVMQIINEAGVEPPLWELDANLRPEGKDGALVRTPDSYLKYYERWAKNWEFQALLKARAAAGDLALGNELVERLAPLVWASAGREDFVEQTRAMRERVTDHIPRDELDVQLKLGPGGLRDIEFTVQLLQLVHGQNDETLRVRSTLGAIERLCDGGYIGRDLAERFDVGYRSLRLLEHRLQLRRLRRTHLMPREESELAVLARATRAKNSGELIRTWQRLRIEIRGLHENVFYRPLLSAVASLPEESFYLTNEQAAARLRAIGFQDTKGALTHLAKLIDGVSRGAQIHRHLLPVILLWLGQRGNPDQGLLAYRKLSEQLGDSSWYLRLLRDSNAAAERLTQLLGDSRFFANFLEVHPEAVRWLDSPTHLEPKTPEALRRELERTIRRYDDEAGMRRAIRTVRRREMLRLAIGRFLDLNSVDVTARGLAELSTEILQAGLNAIERLDDLAEVAASERPPRFAIIAMGRYGGMEQSFGSDLDVLYVADPAEDDDAERAMKAAHQLVNRLTKLLDDPRLPIELDAELRPEGKKGPLVRSLAAYTSYYESWSLGWEAQALLRARPVAGDEELGRAFMALADTIRYPAQLDARELVEIRRIKARIEAERLPRGVDPRRHLKLGPGNLSDVEWLVQCLQLQHGAEIPGLRTASTMDALQAAQDAGLITAEEHETLQTAWQLASAIRGAIFLASGKCQDVLPESMVDLEAIARVLGYRHGEGAILEDHCLAVSRRSRKVFEERFYGA</sequence>
<name>A0ABT2HVX6_9MICO</name>
<keyword evidence="3" id="KW-0547">Nucleotide-binding</keyword>
<dbReference type="NCBIfam" id="NF010707">
    <property type="entry name" value="PRK14109.1"/>
    <property type="match status" value="1"/>
</dbReference>
<dbReference type="Gene3D" id="3.30.460.10">
    <property type="entry name" value="Beta Polymerase, domain 2"/>
    <property type="match status" value="2"/>
</dbReference>
<evidence type="ECO:0000313" key="9">
    <source>
        <dbReference type="EMBL" id="MCT2042468.1"/>
    </source>
</evidence>
<keyword evidence="6" id="KW-0511">Multifunctional enzyme</keyword>
<dbReference type="SUPFAM" id="SSF81593">
    <property type="entry name" value="Nucleotidyltransferase substrate binding subunit/domain"/>
    <property type="match status" value="2"/>
</dbReference>
<dbReference type="InterPro" id="IPR043519">
    <property type="entry name" value="NT_sf"/>
</dbReference>
<keyword evidence="10" id="KW-1185">Reference proteome</keyword>
<dbReference type="GO" id="GO:0047388">
    <property type="term" value="F:[glutamine synthetase]-adenylyl-L-tyrosine phosphorylase activity"/>
    <property type="evidence" value="ECO:0007669"/>
    <property type="project" value="UniProtKB-EC"/>
</dbReference>
<feature type="domain" description="Glutamate-ammonia ligase adenylyltransferase repeated" evidence="7">
    <location>
        <begin position="601"/>
        <end position="836"/>
    </location>
</feature>
<feature type="domain" description="Glutamate-ammonia ligase adenylyltransferase repeated" evidence="7">
    <location>
        <begin position="80"/>
        <end position="333"/>
    </location>
</feature>
<feature type="domain" description="PII-uridylyltransferase/Glutamine-synthetase adenylyltransferase" evidence="8">
    <location>
        <begin position="860"/>
        <end position="980"/>
    </location>
</feature>
<dbReference type="Gene3D" id="1.20.120.1510">
    <property type="match status" value="1"/>
</dbReference>